<dbReference type="SUPFAM" id="SSF75217">
    <property type="entry name" value="alpha/beta knot"/>
    <property type="match status" value="1"/>
</dbReference>
<keyword evidence="3" id="KW-0690">Ribosome biogenesis</keyword>
<protein>
    <recommendedName>
        <fullName evidence="14">Ribosomal RNA small subunit methyltransferase NEP1</fullName>
    </recommendedName>
</protein>
<keyword evidence="5" id="KW-0489">Methyltransferase</keyword>
<evidence type="ECO:0000256" key="10">
    <source>
        <dbReference type="ARBA" id="ARBA00023242"/>
    </source>
</evidence>
<evidence type="ECO:0000256" key="11">
    <source>
        <dbReference type="SAM" id="MobiDB-lite"/>
    </source>
</evidence>
<keyword evidence="10" id="KW-0539">Nucleus</keyword>
<dbReference type="GO" id="GO:0032040">
    <property type="term" value="C:small-subunit processome"/>
    <property type="evidence" value="ECO:0007669"/>
    <property type="project" value="TreeGrafter"/>
</dbReference>
<dbReference type="PANTHER" id="PTHR12636">
    <property type="entry name" value="NEP1/MRA1"/>
    <property type="match status" value="1"/>
</dbReference>
<feature type="compositionally biased region" description="Basic and acidic residues" evidence="11">
    <location>
        <begin position="1"/>
        <end position="23"/>
    </location>
</feature>
<organism evidence="12 13">
    <name type="scientific">Smittium megazygosporum</name>
    <dbReference type="NCBI Taxonomy" id="133381"/>
    <lineage>
        <taxon>Eukaryota</taxon>
        <taxon>Fungi</taxon>
        <taxon>Fungi incertae sedis</taxon>
        <taxon>Zoopagomycota</taxon>
        <taxon>Kickxellomycotina</taxon>
        <taxon>Harpellomycetes</taxon>
        <taxon>Harpellales</taxon>
        <taxon>Legeriomycetaceae</taxon>
        <taxon>Smittium</taxon>
    </lineage>
</organism>
<dbReference type="Pfam" id="PF03587">
    <property type="entry name" value="EMG1"/>
    <property type="match status" value="1"/>
</dbReference>
<evidence type="ECO:0000256" key="7">
    <source>
        <dbReference type="ARBA" id="ARBA00022691"/>
    </source>
</evidence>
<dbReference type="OrthoDB" id="269804at2759"/>
<evidence type="ECO:0000256" key="5">
    <source>
        <dbReference type="ARBA" id="ARBA00022603"/>
    </source>
</evidence>
<evidence type="ECO:0000256" key="9">
    <source>
        <dbReference type="ARBA" id="ARBA00022884"/>
    </source>
</evidence>
<gene>
    <name evidence="12" type="ORF">BB560_003533</name>
</gene>
<keyword evidence="6" id="KW-0808">Transferase</keyword>
<dbReference type="InterPro" id="IPR029026">
    <property type="entry name" value="tRNA_m1G_MTases_N"/>
</dbReference>
<dbReference type="AlphaFoldDB" id="A0A2T9ZBR3"/>
<evidence type="ECO:0000313" key="13">
    <source>
        <dbReference type="Proteomes" id="UP000245609"/>
    </source>
</evidence>
<keyword evidence="8" id="KW-0699">rRNA-binding</keyword>
<sequence length="256" mass="28883">MKREIAGSEQEKDSKQLKTESAKPEIPVYQFKNKNKSTNVNLVPSAPTLPKTYAQKENSQRLIVVLEAAPLEIYKVGKTKDAKYQLLNCDDHQSILRKLGLDLAHSRPDITHQAGKLQVYIRTTKNVLIEISPQVRIPRTFKRFSGLMVQLLHKLSIRSVNGNEKLIKVIKNPVTDYFPTNCFSYDTQTVHLQTWIRKNLPENTTLVVAIGAMAHGKDDFADSYVDEKISISEYPLSASVACSKLCSSLEDIWGIL</sequence>
<dbReference type="FunFam" id="3.40.1280.10:FF:000003">
    <property type="entry name" value="Ribosomal RNA small subunit methyltransferase"/>
    <property type="match status" value="1"/>
</dbReference>
<dbReference type="Gene3D" id="3.40.1280.10">
    <property type="match status" value="1"/>
</dbReference>
<dbReference type="Proteomes" id="UP000245609">
    <property type="component" value="Unassembled WGS sequence"/>
</dbReference>
<evidence type="ECO:0000256" key="6">
    <source>
        <dbReference type="ARBA" id="ARBA00022679"/>
    </source>
</evidence>
<name>A0A2T9ZBR3_9FUNG</name>
<dbReference type="InterPro" id="IPR029028">
    <property type="entry name" value="Alpha/beta_knot_MTases"/>
</dbReference>
<proteinExistence type="inferred from homology"/>
<evidence type="ECO:0000256" key="8">
    <source>
        <dbReference type="ARBA" id="ARBA00022730"/>
    </source>
</evidence>
<keyword evidence="9" id="KW-0694">RNA-binding</keyword>
<accession>A0A2T9ZBR3</accession>
<dbReference type="GO" id="GO:0019843">
    <property type="term" value="F:rRNA binding"/>
    <property type="evidence" value="ECO:0007669"/>
    <property type="project" value="UniProtKB-KW"/>
</dbReference>
<comment type="subcellular location">
    <subcellularLocation>
        <location evidence="1">Nucleus</location>
        <location evidence="1">Nucleolus</location>
    </subcellularLocation>
</comment>
<dbReference type="PANTHER" id="PTHR12636:SF5">
    <property type="entry name" value="RIBOSOMAL RNA SMALL SUBUNIT METHYLTRANSFERASE NEP1"/>
    <property type="match status" value="1"/>
</dbReference>
<dbReference type="GO" id="GO:0070475">
    <property type="term" value="P:rRNA base methylation"/>
    <property type="evidence" value="ECO:0007669"/>
    <property type="project" value="InterPro"/>
</dbReference>
<comment type="caution">
    <text evidence="12">The sequence shown here is derived from an EMBL/GenBank/DDBJ whole genome shotgun (WGS) entry which is preliminary data.</text>
</comment>
<keyword evidence="4" id="KW-0698">rRNA processing</keyword>
<evidence type="ECO:0000313" key="12">
    <source>
        <dbReference type="EMBL" id="PVV02024.1"/>
    </source>
</evidence>
<dbReference type="InterPro" id="IPR005304">
    <property type="entry name" value="Rbsml_bgen_MeTrfase_EMG1/NEP1"/>
</dbReference>
<dbReference type="GO" id="GO:0070037">
    <property type="term" value="F:rRNA (pseudouridine) methyltransferase activity"/>
    <property type="evidence" value="ECO:0007669"/>
    <property type="project" value="InterPro"/>
</dbReference>
<keyword evidence="13" id="KW-1185">Reference proteome</keyword>
<evidence type="ECO:0000256" key="3">
    <source>
        <dbReference type="ARBA" id="ARBA00022517"/>
    </source>
</evidence>
<evidence type="ECO:0000256" key="2">
    <source>
        <dbReference type="ARBA" id="ARBA00008115"/>
    </source>
</evidence>
<dbReference type="EMBL" id="MBFS01000649">
    <property type="protein sequence ID" value="PVV02024.1"/>
    <property type="molecule type" value="Genomic_DNA"/>
</dbReference>
<feature type="region of interest" description="Disordered" evidence="11">
    <location>
        <begin position="1"/>
        <end position="25"/>
    </location>
</feature>
<evidence type="ECO:0000256" key="4">
    <source>
        <dbReference type="ARBA" id="ARBA00022552"/>
    </source>
</evidence>
<evidence type="ECO:0000256" key="1">
    <source>
        <dbReference type="ARBA" id="ARBA00004604"/>
    </source>
</evidence>
<evidence type="ECO:0008006" key="14">
    <source>
        <dbReference type="Google" id="ProtNLM"/>
    </source>
</evidence>
<keyword evidence="7" id="KW-0949">S-adenosyl-L-methionine</keyword>
<dbReference type="CDD" id="cd18088">
    <property type="entry name" value="Nep1-like"/>
    <property type="match status" value="1"/>
</dbReference>
<dbReference type="STRING" id="133381.A0A2T9ZBR3"/>
<reference evidence="12 13" key="1">
    <citation type="journal article" date="2018" name="MBio">
        <title>Comparative Genomics Reveals the Core Gene Toolbox for the Fungus-Insect Symbiosis.</title>
        <authorList>
            <person name="Wang Y."/>
            <person name="Stata M."/>
            <person name="Wang W."/>
            <person name="Stajich J.E."/>
            <person name="White M.M."/>
            <person name="Moncalvo J.M."/>
        </authorList>
    </citation>
    <scope>NUCLEOTIDE SEQUENCE [LARGE SCALE GENOMIC DNA]</scope>
    <source>
        <strain evidence="12 13">SC-DP-2</strain>
    </source>
</reference>
<comment type="similarity">
    <text evidence="2">Belongs to the class IV-like SAM-binding methyltransferase superfamily. RNA methyltransferase NEP1 family.</text>
</comment>